<keyword evidence="3" id="KW-1185">Reference proteome</keyword>
<comment type="caution">
    <text evidence="2">The sequence shown here is derived from an EMBL/GenBank/DDBJ whole genome shotgun (WGS) entry which is preliminary data.</text>
</comment>
<gene>
    <name evidence="2" type="ORF">C7389_104146</name>
</gene>
<name>A0A4V3BNA0_9RHOO</name>
<dbReference type="Pfam" id="PF11174">
    <property type="entry name" value="DUF2970"/>
    <property type="match status" value="1"/>
</dbReference>
<evidence type="ECO:0008006" key="4">
    <source>
        <dbReference type="Google" id="ProtNLM"/>
    </source>
</evidence>
<protein>
    <recommendedName>
        <fullName evidence="4">DUF2970 family protein</fullName>
    </recommendedName>
</protein>
<organism evidence="2 3">
    <name type="scientific">Azoarcus indigens</name>
    <dbReference type="NCBI Taxonomy" id="29545"/>
    <lineage>
        <taxon>Bacteria</taxon>
        <taxon>Pseudomonadati</taxon>
        <taxon>Pseudomonadota</taxon>
        <taxon>Betaproteobacteria</taxon>
        <taxon>Rhodocyclales</taxon>
        <taxon>Zoogloeaceae</taxon>
        <taxon>Azoarcus</taxon>
    </lineage>
</organism>
<keyword evidence="1" id="KW-0472">Membrane</keyword>
<evidence type="ECO:0000313" key="3">
    <source>
        <dbReference type="Proteomes" id="UP000295129"/>
    </source>
</evidence>
<dbReference type="AlphaFoldDB" id="A0A4V3BNA0"/>
<dbReference type="Proteomes" id="UP000295129">
    <property type="component" value="Unassembled WGS sequence"/>
</dbReference>
<feature type="transmembrane region" description="Helical" evidence="1">
    <location>
        <begin position="42"/>
        <end position="63"/>
    </location>
</feature>
<keyword evidence="1" id="KW-0812">Transmembrane</keyword>
<evidence type="ECO:0000313" key="2">
    <source>
        <dbReference type="EMBL" id="TDN53792.1"/>
    </source>
</evidence>
<sequence length="66" mass="6923">MAGDRAGFLATLRAVLWSFLGVRKRRGYQEDANSLDPKAVIVAGLIAGLVFVLVLVAVVRVVVGGA</sequence>
<proteinExistence type="predicted"/>
<dbReference type="EMBL" id="SNVV01000004">
    <property type="protein sequence ID" value="TDN53792.1"/>
    <property type="molecule type" value="Genomic_DNA"/>
</dbReference>
<evidence type="ECO:0000256" key="1">
    <source>
        <dbReference type="SAM" id="Phobius"/>
    </source>
</evidence>
<accession>A0A4V3BNA0</accession>
<dbReference type="OrthoDB" id="8657357at2"/>
<dbReference type="RefSeq" id="WP_133589604.1">
    <property type="nucleotide sequence ID" value="NZ_SNVV01000004.1"/>
</dbReference>
<reference evidence="2 3" key="1">
    <citation type="submission" date="2019-03" db="EMBL/GenBank/DDBJ databases">
        <title>Genomic Encyclopedia of Type Strains, Phase IV (KMG-IV): sequencing the most valuable type-strain genomes for metagenomic binning, comparative biology and taxonomic classification.</title>
        <authorList>
            <person name="Goeker M."/>
        </authorList>
    </citation>
    <scope>NUCLEOTIDE SEQUENCE [LARGE SCALE GENOMIC DNA]</scope>
    <source>
        <strain evidence="2 3">DSM 12121</strain>
    </source>
</reference>
<keyword evidence="1" id="KW-1133">Transmembrane helix</keyword>
<dbReference type="InterPro" id="IPR021344">
    <property type="entry name" value="DUF2970"/>
</dbReference>